<reference evidence="1" key="1">
    <citation type="submission" date="2015-07" db="EMBL/GenBank/DDBJ databases">
        <title>MeaNS - Measles Nucleotide Surveillance Program.</title>
        <authorList>
            <person name="Tran T."/>
            <person name="Druce J."/>
        </authorList>
    </citation>
    <scope>NUCLEOTIDE SEQUENCE</scope>
    <source>
        <strain evidence="1">UCB-OBI-ISO-001</strain>
        <tissue evidence="1">Gonad</tissue>
    </source>
</reference>
<name>A0A0L8H643_OCTBM</name>
<sequence length="102" mass="11828">VKKENEAFIPRVDLRSNETDLPFNMNRRQFPVIPVFAMTINKSQGQNFQKVGIYLPAPVFSYSQLYVALSPTRRKESFKILLKETSSEGILVADIFYVIKIW</sequence>
<gene>
    <name evidence="1" type="ORF">OCBIM_22021814mg</name>
</gene>
<feature type="non-terminal residue" evidence="1">
    <location>
        <position position="1"/>
    </location>
</feature>
<dbReference type="EMBL" id="KQ419108">
    <property type="protein sequence ID" value="KOF84569.1"/>
    <property type="molecule type" value="Genomic_DNA"/>
</dbReference>
<protein>
    <recommendedName>
        <fullName evidence="2">(+)RNA virus helicase C-terminal domain-containing protein</fullName>
    </recommendedName>
</protein>
<organism evidence="1">
    <name type="scientific">Octopus bimaculoides</name>
    <name type="common">California two-spotted octopus</name>
    <dbReference type="NCBI Taxonomy" id="37653"/>
    <lineage>
        <taxon>Eukaryota</taxon>
        <taxon>Metazoa</taxon>
        <taxon>Spiralia</taxon>
        <taxon>Lophotrochozoa</taxon>
        <taxon>Mollusca</taxon>
        <taxon>Cephalopoda</taxon>
        <taxon>Coleoidea</taxon>
        <taxon>Octopodiformes</taxon>
        <taxon>Octopoda</taxon>
        <taxon>Incirrata</taxon>
        <taxon>Octopodidae</taxon>
        <taxon>Octopus</taxon>
    </lineage>
</organism>
<dbReference type="Gene3D" id="3.40.50.300">
    <property type="entry name" value="P-loop containing nucleotide triphosphate hydrolases"/>
    <property type="match status" value="1"/>
</dbReference>
<dbReference type="CDD" id="cd18809">
    <property type="entry name" value="SF1_C_RecD"/>
    <property type="match status" value="1"/>
</dbReference>
<proteinExistence type="predicted"/>
<dbReference type="STRING" id="37653.A0A0L8H643"/>
<dbReference type="GO" id="GO:0006260">
    <property type="term" value="P:DNA replication"/>
    <property type="evidence" value="ECO:0007669"/>
    <property type="project" value="TreeGrafter"/>
</dbReference>
<dbReference type="AlphaFoldDB" id="A0A0L8H643"/>
<dbReference type="GO" id="GO:0005657">
    <property type="term" value="C:replication fork"/>
    <property type="evidence" value="ECO:0007669"/>
    <property type="project" value="TreeGrafter"/>
</dbReference>
<dbReference type="PANTHER" id="PTHR23274">
    <property type="entry name" value="DNA HELICASE-RELATED"/>
    <property type="match status" value="1"/>
</dbReference>
<dbReference type="InterPro" id="IPR027417">
    <property type="entry name" value="P-loop_NTPase"/>
</dbReference>
<dbReference type="PANTHER" id="PTHR23274:SF51">
    <property type="entry name" value="OS03G0423850 PROTEIN"/>
    <property type="match status" value="1"/>
</dbReference>
<evidence type="ECO:0000313" key="1">
    <source>
        <dbReference type="EMBL" id="KOF84569.1"/>
    </source>
</evidence>
<evidence type="ECO:0008006" key="2">
    <source>
        <dbReference type="Google" id="ProtNLM"/>
    </source>
</evidence>
<dbReference type="SUPFAM" id="SSF52540">
    <property type="entry name" value="P-loop containing nucleoside triphosphate hydrolases"/>
    <property type="match status" value="1"/>
</dbReference>
<accession>A0A0L8H643</accession>